<reference evidence="2 3" key="1">
    <citation type="submission" date="2016-11" db="EMBL/GenBank/DDBJ databases">
        <authorList>
            <person name="Jaros S."/>
            <person name="Januszkiewicz K."/>
            <person name="Wedrychowicz H."/>
        </authorList>
    </citation>
    <scope>NUCLEOTIDE SEQUENCE [LARGE SCALE GENOMIC DNA]</scope>
    <source>
        <strain evidence="2 3">ACAM 239</strain>
    </source>
</reference>
<gene>
    <name evidence="2" type="ORF">SAMN05878438_3606</name>
</gene>
<name>A0A1N6E9I4_9GAMM</name>
<dbReference type="Proteomes" id="UP000185024">
    <property type="component" value="Unassembled WGS sequence"/>
</dbReference>
<evidence type="ECO:0000313" key="3">
    <source>
        <dbReference type="Proteomes" id="UP000185024"/>
    </source>
</evidence>
<dbReference type="GeneID" id="97277469"/>
<evidence type="ECO:0000259" key="1">
    <source>
        <dbReference type="Pfam" id="PF06223"/>
    </source>
</evidence>
<dbReference type="InterPro" id="IPR009350">
    <property type="entry name" value="Phage_tail_T"/>
</dbReference>
<dbReference type="EMBL" id="FSQX01000001">
    <property type="protein sequence ID" value="SIN79688.1"/>
    <property type="molecule type" value="Genomic_DNA"/>
</dbReference>
<dbReference type="Pfam" id="PF06223">
    <property type="entry name" value="Phage_tail_T"/>
    <property type="match status" value="1"/>
</dbReference>
<proteinExistence type="predicted"/>
<dbReference type="AlphaFoldDB" id="A0A1N6E9I4"/>
<accession>A0A1N6E9I4</accession>
<protein>
    <recommendedName>
        <fullName evidence="1">Minor tail T domain-containing protein</fullName>
    </recommendedName>
</protein>
<sequence>MTLALRLGKTLAELAGQHAPMTARELIQWMAFDQLSPISDRRGDVHAAQIATAVYQSQGAKVDFEDVLIDWGGSDTTEGVEDDEALETLFAALAEG</sequence>
<organism evidence="2 3">
    <name type="scientific">Vreelandella aquamarina</name>
    <dbReference type="NCBI Taxonomy" id="77097"/>
    <lineage>
        <taxon>Bacteria</taxon>
        <taxon>Pseudomonadati</taxon>
        <taxon>Pseudomonadota</taxon>
        <taxon>Gammaproteobacteria</taxon>
        <taxon>Oceanospirillales</taxon>
        <taxon>Halomonadaceae</taxon>
        <taxon>Vreelandella</taxon>
    </lineage>
</organism>
<evidence type="ECO:0000313" key="2">
    <source>
        <dbReference type="EMBL" id="SIN79688.1"/>
    </source>
</evidence>
<feature type="domain" description="Minor tail T" evidence="1">
    <location>
        <begin position="22"/>
        <end position="95"/>
    </location>
</feature>
<dbReference type="RefSeq" id="WP_074211116.1">
    <property type="nucleotide sequence ID" value="NZ_BJOI01000040.1"/>
</dbReference>